<protein>
    <submittedName>
        <fullName evidence="2">Type II toxin-antitoxin system CcdA family antitoxin</fullName>
    </submittedName>
</protein>
<keyword evidence="1" id="KW-1277">Toxin-antitoxin system</keyword>
<evidence type="ECO:0000256" key="1">
    <source>
        <dbReference type="ARBA" id="ARBA00022649"/>
    </source>
</evidence>
<reference evidence="2" key="1">
    <citation type="submission" date="2023-03" db="EMBL/GenBank/DDBJ databases">
        <title>Multiphase analysis and comparison of six strains from genera Psychromarinibacter, Lutimaribacter, and Maritimibacter, including a novel species: Psychromarinibacter sediminicola sp. nov.</title>
        <authorList>
            <person name="Wang Y.-H."/>
            <person name="Ye M.-Q."/>
            <person name="Du Z.-J."/>
        </authorList>
    </citation>
    <scope>NUCLEOTIDE SEQUENCE</scope>
    <source>
        <strain evidence="2">C21-152</strain>
    </source>
</reference>
<dbReference type="EMBL" id="JARGYC010000016">
    <property type="protein sequence ID" value="MDF0600679.1"/>
    <property type="molecule type" value="Genomic_DNA"/>
</dbReference>
<keyword evidence="3" id="KW-1185">Reference proteome</keyword>
<dbReference type="AlphaFoldDB" id="A0AAE3NQM9"/>
<gene>
    <name evidence="2" type="ORF">P1J78_08055</name>
</gene>
<comment type="caution">
    <text evidence="2">The sequence shown here is derived from an EMBL/GenBank/DDBJ whole genome shotgun (WGS) entry which is preliminary data.</text>
</comment>
<organism evidence="2 3">
    <name type="scientific">Psychromarinibacter sediminicola</name>
    <dbReference type="NCBI Taxonomy" id="3033385"/>
    <lineage>
        <taxon>Bacteria</taxon>
        <taxon>Pseudomonadati</taxon>
        <taxon>Pseudomonadota</taxon>
        <taxon>Alphaproteobacteria</taxon>
        <taxon>Rhodobacterales</taxon>
        <taxon>Paracoccaceae</taxon>
        <taxon>Psychromarinibacter</taxon>
    </lineage>
</organism>
<dbReference type="InterPro" id="IPR009956">
    <property type="entry name" value="Post-segregation_anti-tox_CcdA"/>
</dbReference>
<proteinExistence type="predicted"/>
<dbReference type="Proteomes" id="UP001220964">
    <property type="component" value="Unassembled WGS sequence"/>
</dbReference>
<dbReference type="Pfam" id="PF07362">
    <property type="entry name" value="CcdA"/>
    <property type="match status" value="1"/>
</dbReference>
<evidence type="ECO:0000313" key="2">
    <source>
        <dbReference type="EMBL" id="MDF0600679.1"/>
    </source>
</evidence>
<accession>A0AAE3NQM9</accession>
<sequence length="76" mass="8482">MTHRTRRSTSMTLDGDVLDEARRLGINISQAAEGGLVSAIRAERARVWKEENAGAIDDYNAFVEANGVLLSRFRKF</sequence>
<name>A0AAE3NQM9_9RHOB</name>
<evidence type="ECO:0000313" key="3">
    <source>
        <dbReference type="Proteomes" id="UP001220964"/>
    </source>
</evidence>